<evidence type="ECO:0000313" key="5">
    <source>
        <dbReference type="EMBL" id="KAA6185284.1"/>
    </source>
</evidence>
<dbReference type="GO" id="GO:0008408">
    <property type="term" value="F:3'-5' exonuclease activity"/>
    <property type="evidence" value="ECO:0007669"/>
    <property type="project" value="TreeGrafter"/>
</dbReference>
<dbReference type="Proteomes" id="UP000322981">
    <property type="component" value="Unassembled WGS sequence"/>
</dbReference>
<dbReference type="Gene3D" id="3.30.420.10">
    <property type="entry name" value="Ribonuclease H-like superfamily/Ribonuclease H"/>
    <property type="match status" value="1"/>
</dbReference>
<evidence type="ECO:0000313" key="6">
    <source>
        <dbReference type="Proteomes" id="UP000322981"/>
    </source>
</evidence>
<keyword evidence="2" id="KW-0378">Hydrolase</keyword>
<dbReference type="SUPFAM" id="SSF53098">
    <property type="entry name" value="Ribonuclease H-like"/>
    <property type="match status" value="1"/>
</dbReference>
<dbReference type="SUPFAM" id="SSF48371">
    <property type="entry name" value="ARM repeat"/>
    <property type="match status" value="1"/>
</dbReference>
<dbReference type="SMART" id="SM00479">
    <property type="entry name" value="EXOIII"/>
    <property type="match status" value="1"/>
</dbReference>
<accession>A0A5M8FLB2</accession>
<dbReference type="RefSeq" id="WP_150092681.1">
    <property type="nucleotide sequence ID" value="NZ_VWXX01000011.1"/>
</dbReference>
<proteinExistence type="predicted"/>
<dbReference type="InterPro" id="IPR013520">
    <property type="entry name" value="Ribonucl_H"/>
</dbReference>
<feature type="domain" description="Exonuclease" evidence="4">
    <location>
        <begin position="1"/>
        <end position="182"/>
    </location>
</feature>
<dbReference type="InterPro" id="IPR036397">
    <property type="entry name" value="RNaseH_sf"/>
</dbReference>
<dbReference type="Pfam" id="PF00929">
    <property type="entry name" value="RNase_T"/>
    <property type="match status" value="1"/>
</dbReference>
<dbReference type="InterPro" id="IPR011989">
    <property type="entry name" value="ARM-like"/>
</dbReference>
<evidence type="ECO:0000259" key="4">
    <source>
        <dbReference type="SMART" id="SM00479"/>
    </source>
</evidence>
<reference evidence="5 6" key="1">
    <citation type="submission" date="2019-09" db="EMBL/GenBank/DDBJ databases">
        <title>Whole-genome sequence of the purple sulfur bacterium Thiohalocapsa marina DSM 19078.</title>
        <authorList>
            <person name="Kyndt J.A."/>
            <person name="Meyer T.E."/>
        </authorList>
    </citation>
    <scope>NUCLEOTIDE SEQUENCE [LARGE SCALE GENOMIC DNA]</scope>
    <source>
        <strain evidence="5 6">DSM 19078</strain>
    </source>
</reference>
<sequence length="797" mass="88935">MWIFIDCETTALNTNSDHVVQVAWILASYDQKIKAKDSYITQPNGFTIPNSAARIHGITTQKARAEGRPLNYVLSQLLRVADQAHSVIGHNVSFDIAMLEEAYRKVDITSPFSSKTSICTMKASTNWCAIKKRGFSKGYKWPTLEELHKKLFGSGFHGAHDARADVNACMNCFFELLRRRIIIGWDNKQGFPNDELANRDQVLLEAINVKEKQVFLLKDEDYSSFGQDLIETCSKVCVTTRKYFDQIFTEPHVWAKMLTQEIDSFGQDFITIQCHIAYLVLFRCKNSPAIVSGNIDLNVKDLNDDWGEDLIELMIRIGYHTLGLGAQFDSSKDFLKFIVYLNSSDCLSSTTNDRGGGEKTLDMGELRRAASDPSTDTDVLSFFANSADMHLAKCLAENPATPEDAIALLLESEHRQELLPSLLQHRNCPSFCLEDVCNEIASDVFFNGNEEVVKSQNLVDQVLVPLASNASLDTEYLGILFLQWNAYKKVMKALERNPRFTNLVKNAAFDIFEEVETARYYASSSLASAIVLAHLAEHNVIEVRMLVLKNARTPLRVLFTLAHDRSLAVRLALAEKETVSLEILAKLACDTSVDVRVAVVRNSAATEDILCRLAVDADLDVRLAVANVEMLSTGIGAILVKDRTEEIRLCLARRSNLDSRFFGALAADLCEVVRVALAERNDLGEVMMCGLASDDSDRVKLALVKNSSATPRVIDAVACLSEDFNLPLAIALARSVHANTALFKKMAKFNDERVRLNIAVRKDCTHDVLAGLLEDENEEIRKAAKWNLDNYGCLKTN</sequence>
<dbReference type="EMBL" id="VWXX01000011">
    <property type="protein sequence ID" value="KAA6185284.1"/>
    <property type="molecule type" value="Genomic_DNA"/>
</dbReference>
<keyword evidence="6" id="KW-1185">Reference proteome</keyword>
<dbReference type="OrthoDB" id="280774at2"/>
<keyword evidence="1" id="KW-0540">Nuclease</keyword>
<organism evidence="5 6">
    <name type="scientific">Thiohalocapsa marina</name>
    <dbReference type="NCBI Taxonomy" id="424902"/>
    <lineage>
        <taxon>Bacteria</taxon>
        <taxon>Pseudomonadati</taxon>
        <taxon>Pseudomonadota</taxon>
        <taxon>Gammaproteobacteria</taxon>
        <taxon>Chromatiales</taxon>
        <taxon>Chromatiaceae</taxon>
        <taxon>Thiohalocapsa</taxon>
    </lineage>
</organism>
<dbReference type="PANTHER" id="PTHR30231:SF4">
    <property type="entry name" value="PROTEIN NEN2"/>
    <property type="match status" value="1"/>
</dbReference>
<evidence type="ECO:0000256" key="2">
    <source>
        <dbReference type="ARBA" id="ARBA00022801"/>
    </source>
</evidence>
<keyword evidence="3" id="KW-0269">Exonuclease</keyword>
<dbReference type="InterPro" id="IPR012337">
    <property type="entry name" value="RNaseH-like_sf"/>
</dbReference>
<dbReference type="GO" id="GO:0006259">
    <property type="term" value="P:DNA metabolic process"/>
    <property type="evidence" value="ECO:0007669"/>
    <property type="project" value="UniProtKB-ARBA"/>
</dbReference>
<dbReference type="GO" id="GO:0003676">
    <property type="term" value="F:nucleic acid binding"/>
    <property type="evidence" value="ECO:0007669"/>
    <property type="project" value="InterPro"/>
</dbReference>
<dbReference type="PANTHER" id="PTHR30231">
    <property type="entry name" value="DNA POLYMERASE III SUBUNIT EPSILON"/>
    <property type="match status" value="1"/>
</dbReference>
<evidence type="ECO:0000256" key="3">
    <source>
        <dbReference type="ARBA" id="ARBA00022839"/>
    </source>
</evidence>
<dbReference type="InterPro" id="IPR016024">
    <property type="entry name" value="ARM-type_fold"/>
</dbReference>
<dbReference type="Gene3D" id="1.25.10.10">
    <property type="entry name" value="Leucine-rich Repeat Variant"/>
    <property type="match status" value="1"/>
</dbReference>
<name>A0A5M8FLB2_9GAMM</name>
<dbReference type="CDD" id="cd06127">
    <property type="entry name" value="DEDDh"/>
    <property type="match status" value="1"/>
</dbReference>
<dbReference type="AlphaFoldDB" id="A0A5M8FLB2"/>
<protein>
    <recommendedName>
        <fullName evidence="4">Exonuclease domain-containing protein</fullName>
    </recommendedName>
</protein>
<comment type="caution">
    <text evidence="5">The sequence shown here is derived from an EMBL/GenBank/DDBJ whole genome shotgun (WGS) entry which is preliminary data.</text>
</comment>
<gene>
    <name evidence="5" type="ORF">F2Q65_09295</name>
</gene>
<evidence type="ECO:0000256" key="1">
    <source>
        <dbReference type="ARBA" id="ARBA00022722"/>
    </source>
</evidence>